<protein>
    <submittedName>
        <fullName evidence="1">Uncharacterized protein</fullName>
    </submittedName>
</protein>
<feature type="non-terminal residue" evidence="1">
    <location>
        <position position="58"/>
    </location>
</feature>
<organism evidence="1">
    <name type="scientific">marine metagenome</name>
    <dbReference type="NCBI Taxonomy" id="408172"/>
    <lineage>
        <taxon>unclassified sequences</taxon>
        <taxon>metagenomes</taxon>
        <taxon>ecological metagenomes</taxon>
    </lineage>
</organism>
<dbReference type="AlphaFoldDB" id="A0A383BS68"/>
<accession>A0A383BS68</accession>
<dbReference type="EMBL" id="UINC01202389">
    <property type="protein sequence ID" value="SVE22165.1"/>
    <property type="molecule type" value="Genomic_DNA"/>
</dbReference>
<name>A0A383BS68_9ZZZZ</name>
<sequence>MRTDSFLTAAGGGPHSDVVDAALADSAPTVLWLDQPRPVAAPALDGPITADLVVVGGG</sequence>
<reference evidence="1" key="1">
    <citation type="submission" date="2018-05" db="EMBL/GenBank/DDBJ databases">
        <authorList>
            <person name="Lanie J.A."/>
            <person name="Ng W.-L."/>
            <person name="Kazmierczak K.M."/>
            <person name="Andrzejewski T.M."/>
            <person name="Davidsen T.M."/>
            <person name="Wayne K.J."/>
            <person name="Tettelin H."/>
            <person name="Glass J.I."/>
            <person name="Rusch D."/>
            <person name="Podicherti R."/>
            <person name="Tsui H.-C.T."/>
            <person name="Winkler M.E."/>
        </authorList>
    </citation>
    <scope>NUCLEOTIDE SEQUENCE</scope>
</reference>
<evidence type="ECO:0000313" key="1">
    <source>
        <dbReference type="EMBL" id="SVE22165.1"/>
    </source>
</evidence>
<gene>
    <name evidence="1" type="ORF">METZ01_LOCUS475019</name>
</gene>
<proteinExistence type="predicted"/>